<dbReference type="AlphaFoldDB" id="A0AAV4N4T4"/>
<evidence type="ECO:0000313" key="2">
    <source>
        <dbReference type="Proteomes" id="UP001054945"/>
    </source>
</evidence>
<sequence length="129" mass="14331">MTLFVFYDLEGTDISQFEHLSDLSFMSWRGNFNRLCYGIDLVREMSGFFLLQKETKKAAGHPPTPLATGRCPLVRQPRRSLLDLASVIGTDSPSFSRSPLPLNGFNCPVQLCPIWLFDFAVSAAITGLG</sequence>
<comment type="caution">
    <text evidence="1">The sequence shown here is derived from an EMBL/GenBank/DDBJ whole genome shotgun (WGS) entry which is preliminary data.</text>
</comment>
<gene>
    <name evidence="1" type="ORF">CEXT_354671</name>
</gene>
<organism evidence="1 2">
    <name type="scientific">Caerostris extrusa</name>
    <name type="common">Bark spider</name>
    <name type="synonym">Caerostris bankana</name>
    <dbReference type="NCBI Taxonomy" id="172846"/>
    <lineage>
        <taxon>Eukaryota</taxon>
        <taxon>Metazoa</taxon>
        <taxon>Ecdysozoa</taxon>
        <taxon>Arthropoda</taxon>
        <taxon>Chelicerata</taxon>
        <taxon>Arachnida</taxon>
        <taxon>Araneae</taxon>
        <taxon>Araneomorphae</taxon>
        <taxon>Entelegynae</taxon>
        <taxon>Araneoidea</taxon>
        <taxon>Araneidae</taxon>
        <taxon>Caerostris</taxon>
    </lineage>
</organism>
<protein>
    <submittedName>
        <fullName evidence="1">Uncharacterized protein</fullName>
    </submittedName>
</protein>
<proteinExistence type="predicted"/>
<accession>A0AAV4N4T4</accession>
<evidence type="ECO:0000313" key="1">
    <source>
        <dbReference type="EMBL" id="GIX79837.1"/>
    </source>
</evidence>
<name>A0AAV4N4T4_CAEEX</name>
<keyword evidence="2" id="KW-1185">Reference proteome</keyword>
<reference evidence="1 2" key="1">
    <citation type="submission" date="2021-06" db="EMBL/GenBank/DDBJ databases">
        <title>Caerostris extrusa draft genome.</title>
        <authorList>
            <person name="Kono N."/>
            <person name="Arakawa K."/>
        </authorList>
    </citation>
    <scope>NUCLEOTIDE SEQUENCE [LARGE SCALE GENOMIC DNA]</scope>
</reference>
<dbReference type="Proteomes" id="UP001054945">
    <property type="component" value="Unassembled WGS sequence"/>
</dbReference>
<dbReference type="EMBL" id="BPLR01020541">
    <property type="protein sequence ID" value="GIX79837.1"/>
    <property type="molecule type" value="Genomic_DNA"/>
</dbReference>